<proteinExistence type="predicted"/>
<dbReference type="AlphaFoldDB" id="A0A369J027"/>
<dbReference type="EMBL" id="LUEZ02000096">
    <property type="protein sequence ID" value="RDB14752.1"/>
    <property type="molecule type" value="Genomic_DNA"/>
</dbReference>
<comment type="caution">
    <text evidence="2">The sequence shown here is derived from an EMBL/GenBank/DDBJ whole genome shotgun (WGS) entry which is preliminary data.</text>
</comment>
<feature type="region of interest" description="Disordered" evidence="1">
    <location>
        <begin position="115"/>
        <end position="152"/>
    </location>
</feature>
<name>A0A369J027_HYPMA</name>
<evidence type="ECO:0000256" key="1">
    <source>
        <dbReference type="SAM" id="MobiDB-lite"/>
    </source>
</evidence>
<dbReference type="Proteomes" id="UP000076154">
    <property type="component" value="Unassembled WGS sequence"/>
</dbReference>
<gene>
    <name evidence="2" type="ORF">Hypma_016244</name>
</gene>
<dbReference type="InParanoid" id="A0A369J027"/>
<accession>A0A369J027</accession>
<protein>
    <submittedName>
        <fullName evidence="2">Uncharacterized protein</fullName>
    </submittedName>
</protein>
<evidence type="ECO:0000313" key="2">
    <source>
        <dbReference type="EMBL" id="RDB14752.1"/>
    </source>
</evidence>
<keyword evidence="3" id="KW-1185">Reference proteome</keyword>
<organism evidence="2 3">
    <name type="scientific">Hypsizygus marmoreus</name>
    <name type="common">White beech mushroom</name>
    <name type="synonym">Agaricus marmoreus</name>
    <dbReference type="NCBI Taxonomy" id="39966"/>
    <lineage>
        <taxon>Eukaryota</taxon>
        <taxon>Fungi</taxon>
        <taxon>Dikarya</taxon>
        <taxon>Basidiomycota</taxon>
        <taxon>Agaricomycotina</taxon>
        <taxon>Agaricomycetes</taxon>
        <taxon>Agaricomycetidae</taxon>
        <taxon>Agaricales</taxon>
        <taxon>Tricholomatineae</taxon>
        <taxon>Lyophyllaceae</taxon>
        <taxon>Hypsizygus</taxon>
    </lineage>
</organism>
<sequence length="439" mass="48702">MASSSKIPLPAVDAIPKQPPRAQERILVPQSALDHIFKISPSVEALFNREMNDAAFRVLANFDINDLLLLHEPRFTPTIFVAISKEPSKSLQDGLKRLCKPFDLSIFVSPRVSTETSVEDETSTEGEKAVPASIAADNEDEDDVPTFSEDPSGGGRLYTSNIRINPESYLSQELKVDQETKIKWKGSKTVDVSIDDFNISTSPGPYQLEAAKFALYAGAEGARMCPIVHVPSGWTNRVYRKYETHQCGQNWTFPVTSDDDPSRGGKFRLTTRRTIRNAETVRAGPCMEFEYTREPIPTKTAARTVCVWSMTVFEDFSIETTPCHGYLRFVQIVDQELPRWLSADRAVVAKSSGDLPTVMMDGMLFDFDAAVELPSAASSALATQLHKDDAHLESNTSTCIDIPRSFSGVVPKKQGVLQKLISILQWGTSQSDEWSTKII</sequence>
<reference evidence="2" key="1">
    <citation type="submission" date="2018-04" db="EMBL/GenBank/DDBJ databases">
        <title>Whole genome sequencing of Hypsizygus marmoreus.</title>
        <authorList>
            <person name="Choi I.-G."/>
            <person name="Min B."/>
            <person name="Kim J.-G."/>
            <person name="Kim S."/>
            <person name="Oh Y.-L."/>
            <person name="Kong W.-S."/>
            <person name="Park H."/>
            <person name="Jeong J."/>
            <person name="Song E.-S."/>
        </authorList>
    </citation>
    <scope>NUCLEOTIDE SEQUENCE [LARGE SCALE GENOMIC DNA]</scope>
    <source>
        <strain evidence="2">51987-8</strain>
    </source>
</reference>
<evidence type="ECO:0000313" key="3">
    <source>
        <dbReference type="Proteomes" id="UP000076154"/>
    </source>
</evidence>